<evidence type="ECO:0000259" key="1">
    <source>
        <dbReference type="Pfam" id="PF03235"/>
    </source>
</evidence>
<reference evidence="2 3" key="1">
    <citation type="submission" date="2021-06" db="EMBL/GenBank/DDBJ databases">
        <title>FDA dAtabase for Regulatory Grade micrObial Sequences (FDA-ARGOS): Supporting development and validation of Infectious Disease Dx tests.</title>
        <authorList>
            <person name="Sproer C."/>
            <person name="Gronow S."/>
            <person name="Severitt S."/>
            <person name="Schroder I."/>
            <person name="Tallon L."/>
            <person name="Sadzewicz L."/>
            <person name="Zhao X."/>
            <person name="Boylan J."/>
            <person name="Ott S."/>
            <person name="Bowen H."/>
            <person name="Vavikolanu K."/>
            <person name="Mehta A."/>
            <person name="Aluvathingal J."/>
            <person name="Nadendla S."/>
            <person name="Lowell S."/>
            <person name="Myers T."/>
            <person name="Yan Y."/>
        </authorList>
    </citation>
    <scope>NUCLEOTIDE SEQUENCE [LARGE SCALE GENOMIC DNA]</scope>
    <source>
        <strain evidence="2 3">FDAARGOS 1425</strain>
    </source>
</reference>
<organism evidence="2 3">
    <name type="scientific">Corynebacterium coyleae</name>
    <dbReference type="NCBI Taxonomy" id="53374"/>
    <lineage>
        <taxon>Bacteria</taxon>
        <taxon>Bacillati</taxon>
        <taxon>Actinomycetota</taxon>
        <taxon>Actinomycetes</taxon>
        <taxon>Mycobacteriales</taxon>
        <taxon>Corynebacteriaceae</taxon>
        <taxon>Corynebacterium</taxon>
    </lineage>
</organism>
<name>A0ABX8KY37_9CORY</name>
<dbReference type="Pfam" id="PF03235">
    <property type="entry name" value="GmrSD_N"/>
    <property type="match status" value="1"/>
</dbReference>
<dbReference type="PANTHER" id="PTHR35149:SF1">
    <property type="entry name" value="DUF5655 DOMAIN-CONTAINING PROTEIN"/>
    <property type="match status" value="1"/>
</dbReference>
<dbReference type="RefSeq" id="WP_092100361.1">
    <property type="nucleotide sequence ID" value="NZ_CP047198.1"/>
</dbReference>
<evidence type="ECO:0000313" key="3">
    <source>
        <dbReference type="Proteomes" id="UP000683520"/>
    </source>
</evidence>
<dbReference type="PANTHER" id="PTHR35149">
    <property type="entry name" value="SLL5132 PROTEIN"/>
    <property type="match status" value="1"/>
</dbReference>
<gene>
    <name evidence="2" type="ORF">I6L55_01350</name>
</gene>
<accession>A0ABX8KY37</accession>
<keyword evidence="3" id="KW-1185">Reference proteome</keyword>
<evidence type="ECO:0000313" key="2">
    <source>
        <dbReference type="EMBL" id="QXB18795.1"/>
    </source>
</evidence>
<proteinExistence type="predicted"/>
<dbReference type="EMBL" id="CP077302">
    <property type="protein sequence ID" value="QXB18795.1"/>
    <property type="molecule type" value="Genomic_DNA"/>
</dbReference>
<sequence length="548" mass="61816">MALYLDGKSLTAGELFHNHRFLIPQYQREYAWGKAEVEEFMRDLAGALTEDYFIGLIILAGEDDEKEVVDGQQRLVTITLLAHHLVNLAVRSERHALATRLDSTFLREIDYTSDEERPRLRLSSTSDNSALLHILGVDHETTLNVAQQGGTPNKEVINTSDLDTAANLLEASSAIRTFLENDLGEDTFKRLGAWAEFLTNRLYIARFILPDVNAAYRTFETINARGKNLTTADLLKSYVLSQAPDGSEDDFYSRWLMLQADLGDAKRNTLVQFIRHAFTLQRGYVLPRDLYDELTGRGTKNPALPGADVLKMLENEIDVYRQINNPNLSGPSSDLSLRVFHILSRLNVQGVRPILLAISHQKDAEEGYKQVLRLVVTRMTVGNLGTGAIDRRFGETAKRIVEMNSWREPLTELQNELMPDREKFFQAVRDRSMNRNLLELLRASALSGEIAPVLSNTLHLVKPKNGDWGSADQQSVSRWVNTIGNTVFATASRRPNGTSDWNTFLEDFLPLAEEAGEDVQRFRTYESWVSDAGFWYRCSGDPVLLCSG</sequence>
<dbReference type="GeneID" id="92748817"/>
<dbReference type="InterPro" id="IPR004919">
    <property type="entry name" value="GmrSD_N"/>
</dbReference>
<dbReference type="Proteomes" id="UP000683520">
    <property type="component" value="Chromosome"/>
</dbReference>
<protein>
    <submittedName>
        <fullName evidence="2">DUF262 domain-containing protein</fullName>
    </submittedName>
</protein>
<feature type="domain" description="GmrSD restriction endonucleases N-terminal" evidence="1">
    <location>
        <begin position="14"/>
        <end position="239"/>
    </location>
</feature>